<dbReference type="EMBL" id="MN738944">
    <property type="protein sequence ID" value="QHT32471.1"/>
    <property type="molecule type" value="Genomic_DNA"/>
</dbReference>
<name>A0A6C0EUV6_9ZZZZ</name>
<evidence type="ECO:0000313" key="1">
    <source>
        <dbReference type="EMBL" id="QHT32471.1"/>
    </source>
</evidence>
<reference evidence="1" key="1">
    <citation type="journal article" date="2020" name="Nature">
        <title>Giant virus diversity and host interactions through global metagenomics.</title>
        <authorList>
            <person name="Schulz F."/>
            <person name="Roux S."/>
            <person name="Paez-Espino D."/>
            <person name="Jungbluth S."/>
            <person name="Walsh D.A."/>
            <person name="Denef V.J."/>
            <person name="McMahon K.D."/>
            <person name="Konstantinidis K.T."/>
            <person name="Eloe-Fadrosh E.A."/>
            <person name="Kyrpides N.C."/>
            <person name="Woyke T."/>
        </authorList>
    </citation>
    <scope>NUCLEOTIDE SEQUENCE</scope>
    <source>
        <strain evidence="1">GVMAG-M-3300009161-30</strain>
    </source>
</reference>
<organism evidence="1">
    <name type="scientific">viral metagenome</name>
    <dbReference type="NCBI Taxonomy" id="1070528"/>
    <lineage>
        <taxon>unclassified sequences</taxon>
        <taxon>metagenomes</taxon>
        <taxon>organismal metagenomes</taxon>
    </lineage>
</organism>
<sequence length="118" mass="14008">MEATATKTPKISYGIKYKFLSEYLHKPDAEQPLFSKLVTTILYLRKKNGYYVDETDTFYKFAHVIDDNLFEKEVPKDKYKHLLEFVIFIAHAYVKEQTDYAEEAKQKIYTKLDMYAKA</sequence>
<dbReference type="AlphaFoldDB" id="A0A6C0EUV6"/>
<accession>A0A6C0EUV6</accession>
<protein>
    <submittedName>
        <fullName evidence="1">Uncharacterized protein</fullName>
    </submittedName>
</protein>
<proteinExistence type="predicted"/>